<reference evidence="2" key="1">
    <citation type="journal article" date="2007" name="Plant Cell">
        <title>Dothideomycete-plant interactions illuminated by genome sequencing and EST analysis of the wheat pathogen Stagonospora nodorum.</title>
        <authorList>
            <person name="Hane J.K."/>
            <person name="Lowe R.G."/>
            <person name="Solomon P.S."/>
            <person name="Tan K.C."/>
            <person name="Schoch C.L."/>
            <person name="Spatafora J.W."/>
            <person name="Crous P.W."/>
            <person name="Kodira C."/>
            <person name="Birren B.W."/>
            <person name="Galagan J.E."/>
            <person name="Torriani S.F."/>
            <person name="McDonald B.A."/>
            <person name="Oliver R.P."/>
        </authorList>
    </citation>
    <scope>NUCLEOTIDE SEQUENCE [LARGE SCALE GENOMIC DNA]</scope>
    <source>
        <strain evidence="2">SN15 / ATCC MYA-4574 / FGSC 10173</strain>
    </source>
</reference>
<protein>
    <submittedName>
        <fullName evidence="1">Uncharacterized protein</fullName>
    </submittedName>
</protein>
<dbReference type="Proteomes" id="UP000001055">
    <property type="component" value="Unassembled WGS sequence"/>
</dbReference>
<evidence type="ECO:0000313" key="1">
    <source>
        <dbReference type="EMBL" id="EAT90680.1"/>
    </source>
</evidence>
<dbReference type="EMBL" id="CH445327">
    <property type="protein sequence ID" value="EAT90680.1"/>
    <property type="molecule type" value="Genomic_DNA"/>
</dbReference>
<dbReference type="RefSeq" id="XP_001793073.1">
    <property type="nucleotide sequence ID" value="XM_001793021.1"/>
</dbReference>
<proteinExistence type="predicted"/>
<gene>
    <name evidence="1" type="ORF">SNOG_02468</name>
</gene>
<accession>Q0V0J6</accession>
<sequence length="65" mass="6708">MAFTQLPAMHCWLGAIDMRANADAISSAAEIHGLTAVAKYCGPGGASLKRSIIESAPLPHSSTPD</sequence>
<name>Q0V0J6_PHANO</name>
<organism evidence="1 2">
    <name type="scientific">Phaeosphaeria nodorum (strain SN15 / ATCC MYA-4574 / FGSC 10173)</name>
    <name type="common">Glume blotch fungus</name>
    <name type="synonym">Parastagonospora nodorum</name>
    <dbReference type="NCBI Taxonomy" id="321614"/>
    <lineage>
        <taxon>Eukaryota</taxon>
        <taxon>Fungi</taxon>
        <taxon>Dikarya</taxon>
        <taxon>Ascomycota</taxon>
        <taxon>Pezizomycotina</taxon>
        <taxon>Dothideomycetes</taxon>
        <taxon>Pleosporomycetidae</taxon>
        <taxon>Pleosporales</taxon>
        <taxon>Pleosporineae</taxon>
        <taxon>Phaeosphaeriaceae</taxon>
        <taxon>Parastagonospora</taxon>
    </lineage>
</organism>
<dbReference type="GeneID" id="5969923"/>
<evidence type="ECO:0000313" key="2">
    <source>
        <dbReference type="Proteomes" id="UP000001055"/>
    </source>
</evidence>
<dbReference type="InParanoid" id="Q0V0J6"/>
<dbReference type="AlphaFoldDB" id="Q0V0J6"/>
<dbReference type="KEGG" id="pno:SNOG_02468"/>